<evidence type="ECO:0000256" key="1">
    <source>
        <dbReference type="SAM" id="MobiDB-lite"/>
    </source>
</evidence>
<dbReference type="Proteomes" id="UP001151760">
    <property type="component" value="Unassembled WGS sequence"/>
</dbReference>
<protein>
    <submittedName>
        <fullName evidence="3">Uncharacterized protein</fullName>
    </submittedName>
</protein>
<gene>
    <name evidence="3" type="ORF">Tco_0954716</name>
</gene>
<reference evidence="3" key="2">
    <citation type="submission" date="2022-01" db="EMBL/GenBank/DDBJ databases">
        <authorList>
            <person name="Yamashiro T."/>
            <person name="Shiraishi A."/>
            <person name="Satake H."/>
            <person name="Nakayama K."/>
        </authorList>
    </citation>
    <scope>NUCLEOTIDE SEQUENCE</scope>
</reference>
<sequence>MHLHSIDAILHFSSLLISLKCICINSGIAYTSMTTSTASRLIRRNDSSLPWKSSEISFRFSQESLSGKTSRLDKLRLSRAQILWGMYHQKYVDYVELLGEDFTNQIDNKVYKKIGMHTSKDDYLINTLRFVSRREASQIYGAVLPECLTSPEMKESKAYKTYLGYATSEVPPKVARKFKKASLSKKESEIVPRDEEPVKKGKRMKTSTKKSASKPATGIVIREPLRQQNEPPVNKVKKKGKKKE</sequence>
<feature type="region of interest" description="Disordered" evidence="1">
    <location>
        <begin position="183"/>
        <end position="244"/>
    </location>
</feature>
<dbReference type="EMBL" id="BQNB010015948">
    <property type="protein sequence ID" value="GJT46001.1"/>
    <property type="molecule type" value="Genomic_DNA"/>
</dbReference>
<feature type="compositionally biased region" description="Basic residues" evidence="1">
    <location>
        <begin position="235"/>
        <end position="244"/>
    </location>
</feature>
<evidence type="ECO:0000313" key="4">
    <source>
        <dbReference type="Proteomes" id="UP001151760"/>
    </source>
</evidence>
<proteinExistence type="predicted"/>
<accession>A0ABQ5E565</accession>
<comment type="caution">
    <text evidence="3">The sequence shown here is derived from an EMBL/GenBank/DDBJ whole genome shotgun (WGS) entry which is preliminary data.</text>
</comment>
<keyword evidence="2" id="KW-0732">Signal</keyword>
<feature type="compositionally biased region" description="Basic residues" evidence="1">
    <location>
        <begin position="200"/>
        <end position="212"/>
    </location>
</feature>
<name>A0ABQ5E565_9ASTR</name>
<reference evidence="3" key="1">
    <citation type="journal article" date="2022" name="Int. J. Mol. Sci.">
        <title>Draft Genome of Tanacetum Coccineum: Genomic Comparison of Closely Related Tanacetum-Family Plants.</title>
        <authorList>
            <person name="Yamashiro T."/>
            <person name="Shiraishi A."/>
            <person name="Nakayama K."/>
            <person name="Satake H."/>
        </authorList>
    </citation>
    <scope>NUCLEOTIDE SEQUENCE</scope>
</reference>
<feature type="signal peptide" evidence="2">
    <location>
        <begin position="1"/>
        <end position="29"/>
    </location>
</feature>
<keyword evidence="4" id="KW-1185">Reference proteome</keyword>
<evidence type="ECO:0000256" key="2">
    <source>
        <dbReference type="SAM" id="SignalP"/>
    </source>
</evidence>
<evidence type="ECO:0000313" key="3">
    <source>
        <dbReference type="EMBL" id="GJT46001.1"/>
    </source>
</evidence>
<feature type="compositionally biased region" description="Basic and acidic residues" evidence="1">
    <location>
        <begin position="184"/>
        <end position="199"/>
    </location>
</feature>
<feature type="chain" id="PRO_5045277102" evidence="2">
    <location>
        <begin position="30"/>
        <end position="244"/>
    </location>
</feature>
<organism evidence="3 4">
    <name type="scientific">Tanacetum coccineum</name>
    <dbReference type="NCBI Taxonomy" id="301880"/>
    <lineage>
        <taxon>Eukaryota</taxon>
        <taxon>Viridiplantae</taxon>
        <taxon>Streptophyta</taxon>
        <taxon>Embryophyta</taxon>
        <taxon>Tracheophyta</taxon>
        <taxon>Spermatophyta</taxon>
        <taxon>Magnoliopsida</taxon>
        <taxon>eudicotyledons</taxon>
        <taxon>Gunneridae</taxon>
        <taxon>Pentapetalae</taxon>
        <taxon>asterids</taxon>
        <taxon>campanulids</taxon>
        <taxon>Asterales</taxon>
        <taxon>Asteraceae</taxon>
        <taxon>Asteroideae</taxon>
        <taxon>Anthemideae</taxon>
        <taxon>Anthemidinae</taxon>
        <taxon>Tanacetum</taxon>
    </lineage>
</organism>